<dbReference type="PANTHER" id="PTHR39176:SF1">
    <property type="entry name" value="PERIPLASMIC PROTEIN"/>
    <property type="match status" value="1"/>
</dbReference>
<organism evidence="3 4">
    <name type="scientific">Runella rosea</name>
    <dbReference type="NCBI Taxonomy" id="2259595"/>
    <lineage>
        <taxon>Bacteria</taxon>
        <taxon>Pseudomonadati</taxon>
        <taxon>Bacteroidota</taxon>
        <taxon>Cytophagia</taxon>
        <taxon>Cytophagales</taxon>
        <taxon>Spirosomataceae</taxon>
        <taxon>Runella</taxon>
    </lineage>
</organism>
<dbReference type="RefSeq" id="WP_114066103.1">
    <property type="nucleotide sequence ID" value="NZ_CP030850.1"/>
</dbReference>
<dbReference type="Gene3D" id="1.20.1270.180">
    <property type="match status" value="1"/>
</dbReference>
<keyword evidence="1" id="KW-0732">Signal</keyword>
<evidence type="ECO:0000313" key="3">
    <source>
        <dbReference type="EMBL" id="AXE17317.1"/>
    </source>
</evidence>
<dbReference type="InterPro" id="IPR009739">
    <property type="entry name" value="LprI-like_N"/>
</dbReference>
<dbReference type="KEGG" id="run:DR864_06020"/>
<dbReference type="Proteomes" id="UP000251993">
    <property type="component" value="Chromosome"/>
</dbReference>
<name>A0A344TF96_9BACT</name>
<dbReference type="Pfam" id="PF07007">
    <property type="entry name" value="LprI"/>
    <property type="match status" value="1"/>
</dbReference>
<accession>A0A344TF96</accession>
<evidence type="ECO:0000313" key="4">
    <source>
        <dbReference type="Proteomes" id="UP000251993"/>
    </source>
</evidence>
<dbReference type="EMBL" id="CP030850">
    <property type="protein sequence ID" value="AXE17317.1"/>
    <property type="molecule type" value="Genomic_DNA"/>
</dbReference>
<dbReference type="AlphaFoldDB" id="A0A344TF96"/>
<feature type="chain" id="PRO_5016840427" evidence="1">
    <location>
        <begin position="21"/>
        <end position="139"/>
    </location>
</feature>
<dbReference type="OrthoDB" id="7340239at2"/>
<protein>
    <submittedName>
        <fullName evidence="3">DUF1311 domain-containing protein</fullName>
    </submittedName>
</protein>
<reference evidence="3 4" key="1">
    <citation type="submission" date="2018-07" db="EMBL/GenBank/DDBJ databases">
        <title>Genome sequencing of Runella.</title>
        <authorList>
            <person name="Baek M.-G."/>
            <person name="Yi H."/>
        </authorList>
    </citation>
    <scope>NUCLEOTIDE SEQUENCE [LARGE SCALE GENOMIC DNA]</scope>
    <source>
        <strain evidence="3 4">HYN0085</strain>
    </source>
</reference>
<evidence type="ECO:0000259" key="2">
    <source>
        <dbReference type="Pfam" id="PF07007"/>
    </source>
</evidence>
<sequence>MRPFAFLLPAFIALPLFVFSQEEPEKHPIDVALDNCMDKNPSTQGMVGCLDTAYKKWDAELNKNYKALTSQLNVTQKAALLTAQRKWIEYRDLEFKMQTSVYATMQGTMYQPMAINDRMEVVKKRALDLKSYLDLLEIK</sequence>
<gene>
    <name evidence="3" type="ORF">DR864_06020</name>
</gene>
<feature type="domain" description="Lysozyme inhibitor LprI-like N-terminal" evidence="2">
    <location>
        <begin position="36"/>
        <end position="129"/>
    </location>
</feature>
<evidence type="ECO:0000256" key="1">
    <source>
        <dbReference type="SAM" id="SignalP"/>
    </source>
</evidence>
<proteinExistence type="predicted"/>
<feature type="signal peptide" evidence="1">
    <location>
        <begin position="1"/>
        <end position="20"/>
    </location>
</feature>
<keyword evidence="4" id="KW-1185">Reference proteome</keyword>
<dbReference type="PANTHER" id="PTHR39176">
    <property type="entry name" value="PERIPLASMIC PROTEIN-RELATED"/>
    <property type="match status" value="1"/>
</dbReference>